<reference evidence="1 2" key="1">
    <citation type="journal article" date="2012" name="Genome Biol.">
        <title>The genome of the polar eukaryotic microalga coccomyxa subellipsoidea reveals traits of cold adaptation.</title>
        <authorList>
            <person name="Blanc G."/>
            <person name="Agarkova I."/>
            <person name="Grimwood J."/>
            <person name="Kuo A."/>
            <person name="Brueggeman A."/>
            <person name="Dunigan D."/>
            <person name="Gurnon J."/>
            <person name="Ladunga I."/>
            <person name="Lindquist E."/>
            <person name="Lucas S."/>
            <person name="Pangilinan J."/>
            <person name="Proschold T."/>
            <person name="Salamov A."/>
            <person name="Schmutz J."/>
            <person name="Weeks D."/>
            <person name="Yamada T."/>
            <person name="Claverie J.M."/>
            <person name="Grigoriev I."/>
            <person name="Van Etten J."/>
            <person name="Lomsadze A."/>
            <person name="Borodovsky M."/>
        </authorList>
    </citation>
    <scope>NUCLEOTIDE SEQUENCE [LARGE SCALE GENOMIC DNA]</scope>
    <source>
        <strain evidence="1 2">C-169</strain>
    </source>
</reference>
<dbReference type="Proteomes" id="UP000007264">
    <property type="component" value="Unassembled WGS sequence"/>
</dbReference>
<dbReference type="OrthoDB" id="10327730at2759"/>
<dbReference type="AlphaFoldDB" id="I0YTV5"/>
<gene>
    <name evidence="1" type="ORF">COCSUDRAFT_56274</name>
</gene>
<dbReference type="RefSeq" id="XP_005646368.1">
    <property type="nucleotide sequence ID" value="XM_005646311.1"/>
</dbReference>
<keyword evidence="2" id="KW-1185">Reference proteome</keyword>
<accession>I0YTV5</accession>
<dbReference type="GeneID" id="17039809"/>
<evidence type="ECO:0008006" key="3">
    <source>
        <dbReference type="Google" id="ProtNLM"/>
    </source>
</evidence>
<comment type="caution">
    <text evidence="1">The sequence shown here is derived from an EMBL/GenBank/DDBJ whole genome shotgun (WGS) entry which is preliminary data.</text>
</comment>
<evidence type="ECO:0000313" key="1">
    <source>
        <dbReference type="EMBL" id="EIE21824.1"/>
    </source>
</evidence>
<evidence type="ECO:0000313" key="2">
    <source>
        <dbReference type="Proteomes" id="UP000007264"/>
    </source>
</evidence>
<dbReference type="KEGG" id="csl:COCSUDRAFT_56274"/>
<protein>
    <recommendedName>
        <fullName evidence="3">Nucleotide-diphospho-sugar transferase domain-containing protein</fullName>
    </recommendedName>
</protein>
<name>I0YTV5_COCSC</name>
<dbReference type="EMBL" id="AGSI01000011">
    <property type="protein sequence ID" value="EIE21824.1"/>
    <property type="molecule type" value="Genomic_DNA"/>
</dbReference>
<proteinExistence type="predicted"/>
<sequence length="267" mass="30502">MQALAPLERYPTKVAIRVLTNQPQRLRLALQSWSSQALVCSPEAALSHRYQLAFAHRTYMEEALKSTDPEYTAFIYLESDIRLSWRALLGWAADEPVLSRLGFQRAFYRVEPIEQNGLLGLTDQMERVQLATYPRTVRTRAMLGEEIVQEKYFLQLPNPYMGMWIADRDRLVNFTTSLQWTKEIDPWDTREMAACGLQFIGTPDGFVSSAVVPYDPESGQLDADSAVEHLSNKYCGAHTRDGMTLDVYKVENPTARHCRISVESFLV</sequence>
<organism evidence="1 2">
    <name type="scientific">Coccomyxa subellipsoidea (strain C-169)</name>
    <name type="common">Green microalga</name>
    <dbReference type="NCBI Taxonomy" id="574566"/>
    <lineage>
        <taxon>Eukaryota</taxon>
        <taxon>Viridiplantae</taxon>
        <taxon>Chlorophyta</taxon>
        <taxon>core chlorophytes</taxon>
        <taxon>Trebouxiophyceae</taxon>
        <taxon>Trebouxiophyceae incertae sedis</taxon>
        <taxon>Coccomyxaceae</taxon>
        <taxon>Coccomyxa</taxon>
        <taxon>Coccomyxa subellipsoidea</taxon>
    </lineage>
</organism>